<evidence type="ECO:0000256" key="5">
    <source>
        <dbReference type="ARBA" id="ARBA00022691"/>
    </source>
</evidence>
<keyword evidence="3" id="KW-0489">Methyltransferase</keyword>
<dbReference type="EMBL" id="UGJE01000002">
    <property type="protein sequence ID" value="STQ85666.1"/>
    <property type="molecule type" value="Genomic_DNA"/>
</dbReference>
<keyword evidence="4" id="KW-0808">Transferase</keyword>
<dbReference type="AlphaFoldDB" id="A0A377PS46"/>
<evidence type="ECO:0000313" key="10">
    <source>
        <dbReference type="Proteomes" id="UP000255139"/>
    </source>
</evidence>
<feature type="coiled-coil region" evidence="7">
    <location>
        <begin position="249"/>
        <end position="276"/>
    </location>
</feature>
<evidence type="ECO:0000313" key="9">
    <source>
        <dbReference type="EMBL" id="STQ85666.1"/>
    </source>
</evidence>
<dbReference type="PANTHER" id="PTHR33841:SF5">
    <property type="entry name" value="DNA METHYLASE (MODIFICATION METHYLASE) (METHYLTRANSFERASE)-RELATED"/>
    <property type="match status" value="1"/>
</dbReference>
<evidence type="ECO:0000256" key="4">
    <source>
        <dbReference type="ARBA" id="ARBA00022679"/>
    </source>
</evidence>
<keyword evidence="10" id="KW-1185">Reference proteome</keyword>
<evidence type="ECO:0000259" key="8">
    <source>
        <dbReference type="Pfam" id="PF07669"/>
    </source>
</evidence>
<gene>
    <name evidence="9" type="ORF">NCTC12714_00452</name>
</gene>
<feature type="domain" description="Type II methyltransferase M.TaqI-like" evidence="8">
    <location>
        <begin position="398"/>
        <end position="494"/>
    </location>
</feature>
<dbReference type="InterPro" id="IPR002052">
    <property type="entry name" value="DNA_methylase_N6_adenine_CS"/>
</dbReference>
<dbReference type="PRINTS" id="PR00507">
    <property type="entry name" value="N12N6MTFRASE"/>
</dbReference>
<reference evidence="9 10" key="1">
    <citation type="submission" date="2018-06" db="EMBL/GenBank/DDBJ databases">
        <authorList>
            <consortium name="Pathogen Informatics"/>
            <person name="Doyle S."/>
        </authorList>
    </citation>
    <scope>NUCLEOTIDE SEQUENCE [LARGE SCALE GENOMIC DNA]</scope>
    <source>
        <strain evidence="9 10">NCTC12714</strain>
    </source>
</reference>
<evidence type="ECO:0000256" key="2">
    <source>
        <dbReference type="ARBA" id="ARBA00011900"/>
    </source>
</evidence>
<comment type="similarity">
    <text evidence="1">Belongs to the N(4)/N(6)-methyltransferase family.</text>
</comment>
<dbReference type="PANTHER" id="PTHR33841">
    <property type="entry name" value="DNA METHYLTRANSFERASE YEEA-RELATED"/>
    <property type="match status" value="1"/>
</dbReference>
<dbReference type="PROSITE" id="PS00092">
    <property type="entry name" value="N6_MTASE"/>
    <property type="match status" value="1"/>
</dbReference>
<dbReference type="InterPro" id="IPR050953">
    <property type="entry name" value="N4_N6_ade-DNA_methylase"/>
</dbReference>
<dbReference type="Proteomes" id="UP000255139">
    <property type="component" value="Unassembled WGS sequence"/>
</dbReference>
<dbReference type="REBASE" id="432019">
    <property type="entry name" value="M.Hmu12714ORF452P"/>
</dbReference>
<accession>A0A377PS46</accession>
<dbReference type="SUPFAM" id="SSF53335">
    <property type="entry name" value="S-adenosyl-L-methionine-dependent methyltransferases"/>
    <property type="match status" value="1"/>
</dbReference>
<dbReference type="EC" id="2.1.1.72" evidence="2"/>
<sequence>MKAVIELKGTYTQDLDKVAFQAFSYKNHHEKCNYVIVSNFERLRLYVETQIKYEEFNLFNLSKDSFDLLYLLLQLENITNDIPLKLKYETLTEEKEITNNFYSDYSSFKGALFKDLIKNNIEIDKLLLFKKTQKLLDKILFVLFCEDRNLLPINSAIGIINDYKKLKELGYYQPLYNVFKTFFDRIDKGFKNDSDSSKDVFAYNGGLFKPDETLDSVKIGDDVLYIHSQRLANYDFQSQISVDILGRIFENSLTEIEEVQKEIENERKGIKAKNANIGKRKKDGVFYTPEYITKYIIENTIGKLCEAKKEELKINDKEYTFDKKYQKKTIYQLDERLNKYRDWLLSLKILDCACGSGAFLNSALSRLRKEHTLIDYLWSKIHKNELNFSQIENTILENNLYGVDINEDSIEITKLSLWLHTAARNRKLTTLNDKIKCGNSLIDNEAIAGKKAFNWKKEFPDVFEKGGFDVIIGNPPYVRRTQLDNKQKNEIEKIFFSI</sequence>
<keyword evidence="5" id="KW-0949">S-adenosyl-L-methionine</keyword>
<dbReference type="GO" id="GO:0009007">
    <property type="term" value="F:site-specific DNA-methyltransferase (adenine-specific) activity"/>
    <property type="evidence" value="ECO:0007669"/>
    <property type="project" value="UniProtKB-EC"/>
</dbReference>
<keyword evidence="9" id="KW-0378">Hydrolase</keyword>
<evidence type="ECO:0000256" key="1">
    <source>
        <dbReference type="ARBA" id="ARBA00006594"/>
    </source>
</evidence>
<dbReference type="GO" id="GO:0016787">
    <property type="term" value="F:hydrolase activity"/>
    <property type="evidence" value="ECO:0007669"/>
    <property type="project" value="UniProtKB-KW"/>
</dbReference>
<organism evidence="9 10">
    <name type="scientific">Helicobacter muridarum</name>
    <dbReference type="NCBI Taxonomy" id="216"/>
    <lineage>
        <taxon>Bacteria</taxon>
        <taxon>Pseudomonadati</taxon>
        <taxon>Campylobacterota</taxon>
        <taxon>Epsilonproteobacteria</taxon>
        <taxon>Campylobacterales</taxon>
        <taxon>Helicobacteraceae</taxon>
        <taxon>Helicobacter</taxon>
    </lineage>
</organism>
<dbReference type="InterPro" id="IPR011639">
    <property type="entry name" value="MethylTrfase_TaqI-like_dom"/>
</dbReference>
<evidence type="ECO:0000256" key="6">
    <source>
        <dbReference type="ARBA" id="ARBA00047942"/>
    </source>
</evidence>
<dbReference type="GO" id="GO:0006304">
    <property type="term" value="P:DNA modification"/>
    <property type="evidence" value="ECO:0007669"/>
    <property type="project" value="InterPro"/>
</dbReference>
<proteinExistence type="inferred from homology"/>
<keyword evidence="7" id="KW-0175">Coiled coil</keyword>
<evidence type="ECO:0000256" key="7">
    <source>
        <dbReference type="SAM" id="Coils"/>
    </source>
</evidence>
<dbReference type="GO" id="GO:0003676">
    <property type="term" value="F:nucleic acid binding"/>
    <property type="evidence" value="ECO:0007669"/>
    <property type="project" value="InterPro"/>
</dbReference>
<dbReference type="InterPro" id="IPR029063">
    <property type="entry name" value="SAM-dependent_MTases_sf"/>
</dbReference>
<dbReference type="GO" id="GO:0032259">
    <property type="term" value="P:methylation"/>
    <property type="evidence" value="ECO:0007669"/>
    <property type="project" value="UniProtKB-KW"/>
</dbReference>
<dbReference type="Pfam" id="PF07669">
    <property type="entry name" value="Eco57I"/>
    <property type="match status" value="1"/>
</dbReference>
<dbReference type="Gene3D" id="3.40.50.150">
    <property type="entry name" value="Vaccinia Virus protein VP39"/>
    <property type="match status" value="1"/>
</dbReference>
<comment type="catalytic activity">
    <reaction evidence="6">
        <text>a 2'-deoxyadenosine in DNA + S-adenosyl-L-methionine = an N(6)-methyl-2'-deoxyadenosine in DNA + S-adenosyl-L-homocysteine + H(+)</text>
        <dbReference type="Rhea" id="RHEA:15197"/>
        <dbReference type="Rhea" id="RHEA-COMP:12418"/>
        <dbReference type="Rhea" id="RHEA-COMP:12419"/>
        <dbReference type="ChEBI" id="CHEBI:15378"/>
        <dbReference type="ChEBI" id="CHEBI:57856"/>
        <dbReference type="ChEBI" id="CHEBI:59789"/>
        <dbReference type="ChEBI" id="CHEBI:90615"/>
        <dbReference type="ChEBI" id="CHEBI:90616"/>
        <dbReference type="EC" id="2.1.1.72"/>
    </reaction>
</comment>
<evidence type="ECO:0000256" key="3">
    <source>
        <dbReference type="ARBA" id="ARBA00022603"/>
    </source>
</evidence>
<name>A0A377PS46_9HELI</name>
<protein>
    <recommendedName>
        <fullName evidence="2">site-specific DNA-methyltransferase (adenine-specific)</fullName>
        <ecNumber evidence="2">2.1.1.72</ecNumber>
    </recommendedName>
</protein>